<name>A0A845M830_9RHOB</name>
<feature type="region of interest" description="Disordered" evidence="3">
    <location>
        <begin position="193"/>
        <end position="247"/>
    </location>
</feature>
<dbReference type="Pfam" id="PF00364">
    <property type="entry name" value="Biotin_lipoyl"/>
    <property type="match status" value="2"/>
</dbReference>
<dbReference type="InterPro" id="IPR011053">
    <property type="entry name" value="Single_hybrid_motif"/>
</dbReference>
<dbReference type="RefSeq" id="WP_161350900.1">
    <property type="nucleotide sequence ID" value="NZ_WTUX01000011.1"/>
</dbReference>
<dbReference type="PROSITE" id="PS50968">
    <property type="entry name" value="BIOTINYL_LIPOYL"/>
    <property type="match status" value="2"/>
</dbReference>
<dbReference type="CDD" id="cd06849">
    <property type="entry name" value="lipoyl_domain"/>
    <property type="match status" value="2"/>
</dbReference>
<dbReference type="EMBL" id="WTUX01000011">
    <property type="protein sequence ID" value="MZR12774.1"/>
    <property type="molecule type" value="Genomic_DNA"/>
</dbReference>
<accession>A0A845M830</accession>
<feature type="compositionally biased region" description="Low complexity" evidence="3">
    <location>
        <begin position="193"/>
        <end position="202"/>
    </location>
</feature>
<feature type="compositionally biased region" description="Low complexity" evidence="3">
    <location>
        <begin position="223"/>
        <end position="236"/>
    </location>
</feature>
<feature type="compositionally biased region" description="Basic and acidic residues" evidence="3">
    <location>
        <begin position="210"/>
        <end position="222"/>
    </location>
</feature>
<proteinExistence type="predicted"/>
<feature type="domain" description="Lipoyl-binding" evidence="4">
    <location>
        <begin position="2"/>
        <end position="77"/>
    </location>
</feature>
<dbReference type="InterPro" id="IPR003016">
    <property type="entry name" value="2-oxoA_DH_lipoyl-BS"/>
</dbReference>
<dbReference type="Gene3D" id="4.10.320.10">
    <property type="entry name" value="E3-binding domain"/>
    <property type="match status" value="1"/>
</dbReference>
<sequence length="440" mass="44631">MPHDVTMPQLGMAQDAGKIVSWLKSPGDAVAKGDALFEVETDKATMEVEAQADGFLTGVAAQEGEDVPVGAVIARISDSADDEGPAPAPAAAEPAGDAPADDLPEGHSVTMPQLGMAQDSGLLVSWQKSPGDAVAADDVLFEVETDKSTMEVEAGRDGFLAATLAEAGEEVPVGEAVAIISAGAPAAPVTRARAEAPASAAPAPAPAEPSAKDDAPKAEAKAPAKPAAKAPAAAPARGSGERVLASPKARRLALEQGLDLSRLADAGYPQPYHVADLDTLRALPEAAPAGEGVAASRRLVAEAAQDGLPDFTAWAAEVHGMKDADAILAGLAAASLPEAGPVAVERHGQSRTFALPAGRALSQVEETEDAPALTLRDLRGSPLRSVDMGGEATPVVTLTTNGAGLTITLECSPSQMDAQAAIQFITDFAGRVEQPLRHLL</sequence>
<keyword evidence="2" id="KW-0450">Lipoyl</keyword>
<feature type="region of interest" description="Disordered" evidence="3">
    <location>
        <begin position="79"/>
        <end position="111"/>
    </location>
</feature>
<dbReference type="Gene3D" id="2.40.50.100">
    <property type="match status" value="2"/>
</dbReference>
<comment type="caution">
    <text evidence="5">The sequence shown here is derived from an EMBL/GenBank/DDBJ whole genome shotgun (WGS) entry which is preliminary data.</text>
</comment>
<evidence type="ECO:0000313" key="5">
    <source>
        <dbReference type="EMBL" id="MZR12774.1"/>
    </source>
</evidence>
<dbReference type="GO" id="GO:0045254">
    <property type="term" value="C:pyruvate dehydrogenase complex"/>
    <property type="evidence" value="ECO:0007669"/>
    <property type="project" value="InterPro"/>
</dbReference>
<dbReference type="InterPro" id="IPR036625">
    <property type="entry name" value="E3-bd_dom_sf"/>
</dbReference>
<evidence type="ECO:0000259" key="4">
    <source>
        <dbReference type="PROSITE" id="PS50968"/>
    </source>
</evidence>
<organism evidence="5 6">
    <name type="scientific">Maritimibacter harenae</name>
    <dbReference type="NCBI Taxonomy" id="2606218"/>
    <lineage>
        <taxon>Bacteria</taxon>
        <taxon>Pseudomonadati</taxon>
        <taxon>Pseudomonadota</taxon>
        <taxon>Alphaproteobacteria</taxon>
        <taxon>Rhodobacterales</taxon>
        <taxon>Roseobacteraceae</taxon>
        <taxon>Maritimibacter</taxon>
    </lineage>
</organism>
<feature type="compositionally biased region" description="Low complexity" evidence="3">
    <location>
        <begin position="89"/>
        <end position="98"/>
    </location>
</feature>
<protein>
    <submittedName>
        <fullName evidence="5">Pyruvate dehydrogenase</fullName>
    </submittedName>
</protein>
<dbReference type="PANTHER" id="PTHR23151">
    <property type="entry name" value="DIHYDROLIPOAMIDE ACETYL/SUCCINYL-TRANSFERASE-RELATED"/>
    <property type="match status" value="1"/>
</dbReference>
<evidence type="ECO:0000256" key="1">
    <source>
        <dbReference type="ARBA" id="ARBA00001938"/>
    </source>
</evidence>
<keyword evidence="5" id="KW-0670">Pyruvate</keyword>
<dbReference type="PANTHER" id="PTHR23151:SF90">
    <property type="entry name" value="DIHYDROLIPOYLLYSINE-RESIDUE ACETYLTRANSFERASE COMPONENT OF PYRUVATE DEHYDROGENASE COMPLEX, MITOCHONDRIAL-RELATED"/>
    <property type="match status" value="1"/>
</dbReference>
<dbReference type="PROSITE" id="PS00189">
    <property type="entry name" value="LIPOYL"/>
    <property type="match status" value="2"/>
</dbReference>
<dbReference type="AlphaFoldDB" id="A0A845M830"/>
<keyword evidence="6" id="KW-1185">Reference proteome</keyword>
<reference evidence="5 6" key="1">
    <citation type="submission" date="2019-12" db="EMBL/GenBank/DDBJ databases">
        <title>Maritimibacter sp. nov. sp. isolated from sea sand.</title>
        <authorList>
            <person name="Kim J."/>
            <person name="Jeong S.E."/>
            <person name="Jung H.S."/>
            <person name="Jeon C.O."/>
        </authorList>
    </citation>
    <scope>NUCLEOTIDE SEQUENCE [LARGE SCALE GENOMIC DNA]</scope>
    <source>
        <strain evidence="5 6">DP07</strain>
    </source>
</reference>
<evidence type="ECO:0000256" key="3">
    <source>
        <dbReference type="SAM" id="MobiDB-lite"/>
    </source>
</evidence>
<evidence type="ECO:0000256" key="2">
    <source>
        <dbReference type="ARBA" id="ARBA00022823"/>
    </source>
</evidence>
<dbReference type="InterPro" id="IPR045257">
    <property type="entry name" value="E2/Pdx1"/>
</dbReference>
<comment type="cofactor">
    <cofactor evidence="1">
        <name>(R)-lipoate</name>
        <dbReference type="ChEBI" id="CHEBI:83088"/>
    </cofactor>
</comment>
<dbReference type="SUPFAM" id="SSF51230">
    <property type="entry name" value="Single hybrid motif"/>
    <property type="match status" value="2"/>
</dbReference>
<dbReference type="GO" id="GO:0006086">
    <property type="term" value="P:pyruvate decarboxylation to acetyl-CoA"/>
    <property type="evidence" value="ECO:0007669"/>
    <property type="project" value="InterPro"/>
</dbReference>
<feature type="domain" description="Lipoyl-binding" evidence="4">
    <location>
        <begin position="106"/>
        <end position="181"/>
    </location>
</feature>
<dbReference type="Proteomes" id="UP000467322">
    <property type="component" value="Unassembled WGS sequence"/>
</dbReference>
<dbReference type="InterPro" id="IPR000089">
    <property type="entry name" value="Biotin_lipoyl"/>
</dbReference>
<gene>
    <name evidence="5" type="ORF">GQE99_07045</name>
</gene>
<evidence type="ECO:0000313" key="6">
    <source>
        <dbReference type="Proteomes" id="UP000467322"/>
    </source>
</evidence>
<dbReference type="GO" id="GO:0016746">
    <property type="term" value="F:acyltransferase activity"/>
    <property type="evidence" value="ECO:0007669"/>
    <property type="project" value="InterPro"/>
</dbReference>